<comment type="caution">
    <text evidence="2">The sequence shown here is derived from an EMBL/GenBank/DDBJ whole genome shotgun (WGS) entry which is preliminary data.</text>
</comment>
<evidence type="ECO:0000313" key="2">
    <source>
        <dbReference type="EMBL" id="KAK0409789.1"/>
    </source>
</evidence>
<protein>
    <submittedName>
        <fullName evidence="2">Uncharacterized protein</fullName>
    </submittedName>
</protein>
<gene>
    <name evidence="2" type="ORF">QR680_004758</name>
</gene>
<keyword evidence="3" id="KW-1185">Reference proteome</keyword>
<sequence length="334" mass="36836">MTNNTAGASAALKQKMTDMRRASKPPIRRSAAGAAVGTPQVARASLPQLNGFRPLSPPMLSEHYMPQPLPRTLRQPLKRRSVSDAENVLPKTRLVSTQVPQQSTQPALRMRPLLGIQRTGPDGQVYIEIIRPLNEHQSPETSIEDAYFVTEEGADTDGRESSEGSAGERAVTSYDQISTHNTTQLTPSQSSVPKCSLFCYLFRIICRCSGNYTFTYGKIVDNFLAQANINHYPNDVLEKVKKNLLQVLLTNECFEFAGIEADDEEDDEGGLDFSSHMKFSWKLASNLDLSVISTALANDSSHKCPTADSLLGITSEEEDECEQPVLLDDLLRSD</sequence>
<evidence type="ECO:0000313" key="3">
    <source>
        <dbReference type="Proteomes" id="UP001175271"/>
    </source>
</evidence>
<dbReference type="EMBL" id="JAUCMV010000003">
    <property type="protein sequence ID" value="KAK0409789.1"/>
    <property type="molecule type" value="Genomic_DNA"/>
</dbReference>
<organism evidence="2 3">
    <name type="scientific">Steinernema hermaphroditum</name>
    <dbReference type="NCBI Taxonomy" id="289476"/>
    <lineage>
        <taxon>Eukaryota</taxon>
        <taxon>Metazoa</taxon>
        <taxon>Ecdysozoa</taxon>
        <taxon>Nematoda</taxon>
        <taxon>Chromadorea</taxon>
        <taxon>Rhabditida</taxon>
        <taxon>Tylenchina</taxon>
        <taxon>Panagrolaimomorpha</taxon>
        <taxon>Strongyloidoidea</taxon>
        <taxon>Steinernematidae</taxon>
        <taxon>Steinernema</taxon>
    </lineage>
</organism>
<reference evidence="2" key="1">
    <citation type="submission" date="2023-06" db="EMBL/GenBank/DDBJ databases">
        <title>Genomic analysis of the entomopathogenic nematode Steinernema hermaphroditum.</title>
        <authorList>
            <person name="Schwarz E.M."/>
            <person name="Heppert J.K."/>
            <person name="Baniya A."/>
            <person name="Schwartz H.T."/>
            <person name="Tan C.-H."/>
            <person name="Antoshechkin I."/>
            <person name="Sternberg P.W."/>
            <person name="Goodrich-Blair H."/>
            <person name="Dillman A.R."/>
        </authorList>
    </citation>
    <scope>NUCLEOTIDE SEQUENCE</scope>
    <source>
        <strain evidence="2">PS9179</strain>
        <tissue evidence="2">Whole animal</tissue>
    </source>
</reference>
<evidence type="ECO:0000256" key="1">
    <source>
        <dbReference type="SAM" id="MobiDB-lite"/>
    </source>
</evidence>
<proteinExistence type="predicted"/>
<name>A0AA39LUH8_9BILA</name>
<dbReference type="AlphaFoldDB" id="A0AA39LUH8"/>
<feature type="region of interest" description="Disordered" evidence="1">
    <location>
        <begin position="1"/>
        <end position="40"/>
    </location>
</feature>
<accession>A0AA39LUH8</accession>
<dbReference type="Proteomes" id="UP001175271">
    <property type="component" value="Unassembled WGS sequence"/>
</dbReference>